<dbReference type="AlphaFoldDB" id="A0A3A8EN57"/>
<dbReference type="Proteomes" id="UP000280405">
    <property type="component" value="Unassembled WGS sequence"/>
</dbReference>
<evidence type="ECO:0000313" key="2">
    <source>
        <dbReference type="Proteomes" id="UP000280405"/>
    </source>
</evidence>
<keyword evidence="2" id="KW-1185">Reference proteome</keyword>
<organism evidence="1 2">
    <name type="scientific">Acinetobacter rongchengensis</name>
    <dbReference type="NCBI Taxonomy" id="2419601"/>
    <lineage>
        <taxon>Bacteria</taxon>
        <taxon>Pseudomonadati</taxon>
        <taxon>Pseudomonadota</taxon>
        <taxon>Gammaproteobacteria</taxon>
        <taxon>Moraxellales</taxon>
        <taxon>Moraxellaceae</taxon>
        <taxon>Acinetobacter</taxon>
    </lineage>
</organism>
<gene>
    <name evidence="1" type="ORF">D7V20_18660</name>
</gene>
<reference evidence="1 2" key="1">
    <citation type="submission" date="2018-09" db="EMBL/GenBank/DDBJ databases">
        <title>The draft genome of Acinetobacter spp. strains.</title>
        <authorList>
            <person name="Qin J."/>
            <person name="Feng Y."/>
            <person name="Zong Z."/>
        </authorList>
    </citation>
    <scope>NUCLEOTIDE SEQUENCE [LARGE SCALE GENOMIC DNA]</scope>
    <source>
        <strain evidence="1 2">WCHAc060115</strain>
    </source>
</reference>
<evidence type="ECO:0000313" key="1">
    <source>
        <dbReference type="EMBL" id="RKG31404.1"/>
    </source>
</evidence>
<protein>
    <submittedName>
        <fullName evidence="1">Uncharacterized protein</fullName>
    </submittedName>
</protein>
<name>A0A3A8EN57_9GAMM</name>
<proteinExistence type="predicted"/>
<dbReference type="EMBL" id="RAXT01000107">
    <property type="protein sequence ID" value="RKG31404.1"/>
    <property type="molecule type" value="Genomic_DNA"/>
</dbReference>
<comment type="caution">
    <text evidence="1">The sequence shown here is derived from an EMBL/GenBank/DDBJ whole genome shotgun (WGS) entry which is preliminary data.</text>
</comment>
<sequence>MTFDEWYKNVNLQGLSIEDVAKMAFEVGQHSQIQVDHFLSIGNTPQITAEDYQEWKKGKTDFEVLESYYDSIAYFFQKNGDEESREYMKLISEYTGYYIADIKGDFYQIDFFEINEVYEGFKKIYRSTTSYKQLSELQTDEVIFLRAKDNYGFQNEIVESHFTVWISMQFEILKLKNALNEKEESNSYLSKLLAEQ</sequence>
<dbReference type="RefSeq" id="WP_120385356.1">
    <property type="nucleotide sequence ID" value="NZ_RAXT01000107.1"/>
</dbReference>
<accession>A0A3A8EN57</accession>